<dbReference type="PROSITE" id="PS50966">
    <property type="entry name" value="ZF_SWIM"/>
    <property type="match status" value="1"/>
</dbReference>
<evidence type="ECO:0000256" key="1">
    <source>
        <dbReference type="PROSITE-ProRule" id="PRU00325"/>
    </source>
</evidence>
<keyword evidence="1" id="KW-0863">Zinc-finger</keyword>
<organism evidence="4 5">
    <name type="scientific">Halohasta litorea</name>
    <dbReference type="NCBI Taxonomy" id="869891"/>
    <lineage>
        <taxon>Archaea</taxon>
        <taxon>Methanobacteriati</taxon>
        <taxon>Methanobacteriota</taxon>
        <taxon>Stenosarchaea group</taxon>
        <taxon>Halobacteria</taxon>
        <taxon>Halobacteriales</taxon>
        <taxon>Haloferacaceae</taxon>
        <taxon>Halohasta</taxon>
    </lineage>
</organism>
<reference evidence="4 5" key="1">
    <citation type="journal article" date="2019" name="Int. J. Syst. Evol. Microbiol.">
        <title>The Global Catalogue of Microorganisms (GCM) 10K type strain sequencing project: providing services to taxonomists for standard genome sequencing and annotation.</title>
        <authorList>
            <consortium name="The Broad Institute Genomics Platform"/>
            <consortium name="The Broad Institute Genome Sequencing Center for Infectious Disease"/>
            <person name="Wu L."/>
            <person name="Ma J."/>
        </authorList>
    </citation>
    <scope>NUCLEOTIDE SEQUENCE [LARGE SCALE GENOMIC DNA]</scope>
    <source>
        <strain evidence="4 5">CGMCC 1.10593</strain>
    </source>
</reference>
<keyword evidence="1" id="KW-0862">Zinc</keyword>
<dbReference type="EMBL" id="JBHUDM010000001">
    <property type="protein sequence ID" value="MFD1640716.1"/>
    <property type="molecule type" value="Genomic_DNA"/>
</dbReference>
<proteinExistence type="predicted"/>
<evidence type="ECO:0000313" key="5">
    <source>
        <dbReference type="Proteomes" id="UP001597052"/>
    </source>
</evidence>
<keyword evidence="1" id="KW-0479">Metal-binding</keyword>
<accession>A0ABD6D3B3</accession>
<dbReference type="Proteomes" id="UP001597052">
    <property type="component" value="Unassembled WGS sequence"/>
</dbReference>
<sequence length="233" mass="25327">MSTRQTLPTEQPACHPPPESPLAAAGTGERAHRARTEPMTIRGLQDGRTIVETDGGTYVVDADHERCTCPDHAIRGVRCKHLRRVAIEAAAGTIPPAGMREGACALCGDPVFVEFDQPTALCERHSFEPGECVIDRETGSLLIVVAETTDRADERRIDDGRPIAEVETNRNYSGHEPVVEAVYASALGRQTNGRAAKRYGFPASRLRHTDHDPVRGRRLLASHRPAQRADAAG</sequence>
<feature type="region of interest" description="Disordered" evidence="2">
    <location>
        <begin position="198"/>
        <end position="233"/>
    </location>
</feature>
<feature type="region of interest" description="Disordered" evidence="2">
    <location>
        <begin position="1"/>
        <end position="38"/>
    </location>
</feature>
<keyword evidence="5" id="KW-1185">Reference proteome</keyword>
<evidence type="ECO:0000259" key="3">
    <source>
        <dbReference type="PROSITE" id="PS50966"/>
    </source>
</evidence>
<evidence type="ECO:0000313" key="4">
    <source>
        <dbReference type="EMBL" id="MFD1640716.1"/>
    </source>
</evidence>
<name>A0ABD6D3B3_9EURY</name>
<dbReference type="InterPro" id="IPR007527">
    <property type="entry name" value="Znf_SWIM"/>
</dbReference>
<dbReference type="GO" id="GO:0008270">
    <property type="term" value="F:zinc ion binding"/>
    <property type="evidence" value="ECO:0007669"/>
    <property type="project" value="UniProtKB-KW"/>
</dbReference>
<comment type="caution">
    <text evidence="4">The sequence shown here is derived from an EMBL/GenBank/DDBJ whole genome shotgun (WGS) entry which is preliminary data.</text>
</comment>
<gene>
    <name evidence="4" type="ORF">ACFSBW_02340</name>
</gene>
<feature type="domain" description="SWIM-type" evidence="3">
    <location>
        <begin position="58"/>
        <end position="90"/>
    </location>
</feature>
<protein>
    <submittedName>
        <fullName evidence="4">SWIM zinc finger family protein</fullName>
    </submittedName>
</protein>
<dbReference type="AlphaFoldDB" id="A0ABD6D3B3"/>
<evidence type="ECO:0000256" key="2">
    <source>
        <dbReference type="SAM" id="MobiDB-lite"/>
    </source>
</evidence>
<dbReference type="RefSeq" id="WP_256394415.1">
    <property type="nucleotide sequence ID" value="NZ_JANHDJ010000001.1"/>
</dbReference>